<dbReference type="EMBL" id="FNXB01000018">
    <property type="protein sequence ID" value="SEI00284.1"/>
    <property type="molecule type" value="Genomic_DNA"/>
</dbReference>
<accession>A0A1H8NU62</accession>
<dbReference type="EMBL" id="FOCV01000015">
    <property type="protein sequence ID" value="SEO33190.1"/>
    <property type="molecule type" value="Genomic_DNA"/>
</dbReference>
<keyword evidence="4" id="KW-1185">Reference proteome</keyword>
<dbReference type="Proteomes" id="UP000183063">
    <property type="component" value="Unassembled WGS sequence"/>
</dbReference>
<protein>
    <submittedName>
        <fullName evidence="1">Uncharacterized protein</fullName>
    </submittedName>
</protein>
<reference evidence="3" key="3">
    <citation type="submission" date="2016-10" db="EMBL/GenBank/DDBJ databases">
        <authorList>
            <person name="Wibberg D."/>
        </authorList>
    </citation>
    <scope>NUCLEOTIDE SEQUENCE [LARGE SCALE GENOMIC DNA]</scope>
</reference>
<sequence>MGNLKNLLYREHEKYVSLVVQMRQGNTRCVEVDAVTGQKVDVTSHKLETCEETIRSLERIVEKFDACDYLSSSRPMKDWHFS</sequence>
<organism evidence="1 3">
    <name type="scientific">Rhizobium tibeticum</name>
    <dbReference type="NCBI Taxonomy" id="501024"/>
    <lineage>
        <taxon>Bacteria</taxon>
        <taxon>Pseudomonadati</taxon>
        <taxon>Pseudomonadota</taxon>
        <taxon>Alphaproteobacteria</taxon>
        <taxon>Hyphomicrobiales</taxon>
        <taxon>Rhizobiaceae</taxon>
        <taxon>Rhizobium/Agrobacterium group</taxon>
        <taxon>Rhizobium</taxon>
    </lineage>
</organism>
<dbReference type="Proteomes" id="UP000198939">
    <property type="component" value="Unassembled WGS sequence"/>
</dbReference>
<evidence type="ECO:0000313" key="3">
    <source>
        <dbReference type="Proteomes" id="UP000183063"/>
    </source>
</evidence>
<evidence type="ECO:0000313" key="2">
    <source>
        <dbReference type="EMBL" id="SEO33190.1"/>
    </source>
</evidence>
<dbReference type="AlphaFoldDB" id="A0A1H8NU62"/>
<name>A0A1H8NU62_9HYPH</name>
<proteinExistence type="predicted"/>
<reference evidence="1" key="1">
    <citation type="submission" date="2016-10" db="EMBL/GenBank/DDBJ databases">
        <authorList>
            <person name="de Groot N.N."/>
        </authorList>
    </citation>
    <scope>NUCLEOTIDE SEQUENCE [LARGE SCALE GENOMIC DNA]</scope>
    <source>
        <strain evidence="1">CCBAU85039</strain>
    </source>
</reference>
<evidence type="ECO:0000313" key="1">
    <source>
        <dbReference type="EMBL" id="SEI00284.1"/>
    </source>
</evidence>
<gene>
    <name evidence="1" type="ORF">RTCCBAU85039_3624</name>
    <name evidence="2" type="ORF">SAMN05216228_101584</name>
</gene>
<reference evidence="2 4" key="2">
    <citation type="submission" date="2016-10" db="EMBL/GenBank/DDBJ databases">
        <authorList>
            <person name="Varghese N."/>
            <person name="Submissions S."/>
        </authorList>
    </citation>
    <scope>NUCLEOTIDE SEQUENCE [LARGE SCALE GENOMIC DNA]</scope>
    <source>
        <strain evidence="2 4">CGMCC 1.7071</strain>
    </source>
</reference>
<evidence type="ECO:0000313" key="4">
    <source>
        <dbReference type="Proteomes" id="UP000198939"/>
    </source>
</evidence>